<dbReference type="SMART" id="SM00382">
    <property type="entry name" value="AAA"/>
    <property type="match status" value="1"/>
</dbReference>
<evidence type="ECO:0000313" key="3">
    <source>
        <dbReference type="EMBL" id="HIU58894.1"/>
    </source>
</evidence>
<dbReference type="Gene3D" id="3.40.50.300">
    <property type="entry name" value="P-loop containing nucleotide triphosphate hydrolases"/>
    <property type="match status" value="1"/>
</dbReference>
<sequence length="377" mass="40959">MVTEESIQKFSKQCANIFEQVGRDVIGQKEVVEGTIIAMIAGGNVLLEGVPGVGKTRLVRSLGRVFNLPFSRIQFTPDLMPADVTGTNIIVKTEDGTSKFQFQPGPIFSNIILADEINRATPKTQSALLEAMQEHTVTVMGVSRELNEPFFVLATQNPIEQDGTYPLPEAQMDRFMFKLIVPNPGLEELMQIVDMTQKTMAEVAEAACSGEELLEMRATANQIPVAEDVLRYAMTLCSATHPDSECATEAAKKYVRLGASPRAGQALISAAKVRALMHGRFNVAYSDLNALAYPVLRHRMKMNFEAIAARVSPDAVITMIIKELGGKPAGNAAEGKAPVAKKEAAETAAGQVAMADAETPVQSDKQKSKRKFFGRKE</sequence>
<reference evidence="3" key="1">
    <citation type="submission" date="2020-10" db="EMBL/GenBank/DDBJ databases">
        <authorList>
            <person name="Gilroy R."/>
        </authorList>
    </citation>
    <scope>NUCLEOTIDE SEQUENCE</scope>
    <source>
        <strain evidence="3">11687</strain>
    </source>
</reference>
<proteinExistence type="predicted"/>
<dbReference type="InterPro" id="IPR050764">
    <property type="entry name" value="CbbQ/NirQ/NorQ/GpvN"/>
</dbReference>
<evidence type="ECO:0000256" key="1">
    <source>
        <dbReference type="SAM" id="MobiDB-lite"/>
    </source>
</evidence>
<dbReference type="Proteomes" id="UP000824081">
    <property type="component" value="Unassembled WGS sequence"/>
</dbReference>
<feature type="region of interest" description="Disordered" evidence="1">
    <location>
        <begin position="351"/>
        <end position="377"/>
    </location>
</feature>
<dbReference type="PANTHER" id="PTHR42759:SF1">
    <property type="entry name" value="MAGNESIUM-CHELATASE SUBUNIT CHLD"/>
    <property type="match status" value="1"/>
</dbReference>
<protein>
    <submittedName>
        <fullName evidence="3">MoxR family ATPase</fullName>
    </submittedName>
</protein>
<evidence type="ECO:0000259" key="2">
    <source>
        <dbReference type="SMART" id="SM00382"/>
    </source>
</evidence>
<reference evidence="3" key="2">
    <citation type="journal article" date="2021" name="PeerJ">
        <title>Extensive microbial diversity within the chicken gut microbiome revealed by metagenomics and culture.</title>
        <authorList>
            <person name="Gilroy R."/>
            <person name="Ravi A."/>
            <person name="Getino M."/>
            <person name="Pursley I."/>
            <person name="Horton D.L."/>
            <person name="Alikhan N.F."/>
            <person name="Baker D."/>
            <person name="Gharbi K."/>
            <person name="Hall N."/>
            <person name="Watson M."/>
            <person name="Adriaenssens E.M."/>
            <person name="Foster-Nyarko E."/>
            <person name="Jarju S."/>
            <person name="Secka A."/>
            <person name="Antonio M."/>
            <person name="Oren A."/>
            <person name="Chaudhuri R.R."/>
            <person name="La Ragione R."/>
            <person name="Hildebrand F."/>
            <person name="Pallen M.J."/>
        </authorList>
    </citation>
    <scope>NUCLEOTIDE SEQUENCE</scope>
    <source>
        <strain evidence="3">11687</strain>
    </source>
</reference>
<dbReference type="GO" id="GO:0005524">
    <property type="term" value="F:ATP binding"/>
    <property type="evidence" value="ECO:0007669"/>
    <property type="project" value="InterPro"/>
</dbReference>
<dbReference type="PANTHER" id="PTHR42759">
    <property type="entry name" value="MOXR FAMILY PROTEIN"/>
    <property type="match status" value="1"/>
</dbReference>
<gene>
    <name evidence="3" type="ORF">IAC57_02210</name>
</gene>
<dbReference type="PIRSF" id="PIRSF002849">
    <property type="entry name" value="AAA_ATPase_chaperone_MoxR_prd"/>
    <property type="match status" value="1"/>
</dbReference>
<dbReference type="Pfam" id="PF07726">
    <property type="entry name" value="AAA_3"/>
    <property type="match status" value="1"/>
</dbReference>
<dbReference type="Pfam" id="PF17863">
    <property type="entry name" value="AAA_lid_2"/>
    <property type="match status" value="1"/>
</dbReference>
<feature type="compositionally biased region" description="Basic residues" evidence="1">
    <location>
        <begin position="367"/>
        <end position="377"/>
    </location>
</feature>
<dbReference type="InterPro" id="IPR027417">
    <property type="entry name" value="P-loop_NTPase"/>
</dbReference>
<evidence type="ECO:0000313" key="4">
    <source>
        <dbReference type="Proteomes" id="UP000824081"/>
    </source>
</evidence>
<comment type="caution">
    <text evidence="3">The sequence shown here is derived from an EMBL/GenBank/DDBJ whole genome shotgun (WGS) entry which is preliminary data.</text>
</comment>
<dbReference type="AlphaFoldDB" id="A0A9D1SFW5"/>
<feature type="domain" description="AAA+ ATPase" evidence="2">
    <location>
        <begin position="41"/>
        <end position="185"/>
    </location>
</feature>
<dbReference type="InterPro" id="IPR003593">
    <property type="entry name" value="AAA+_ATPase"/>
</dbReference>
<dbReference type="InterPro" id="IPR011703">
    <property type="entry name" value="ATPase_AAA-3"/>
</dbReference>
<dbReference type="EMBL" id="DVMZ01000059">
    <property type="protein sequence ID" value="HIU58894.1"/>
    <property type="molecule type" value="Genomic_DNA"/>
</dbReference>
<name>A0A9D1SFW5_9FIRM</name>
<dbReference type="GO" id="GO:0016887">
    <property type="term" value="F:ATP hydrolysis activity"/>
    <property type="evidence" value="ECO:0007669"/>
    <property type="project" value="InterPro"/>
</dbReference>
<accession>A0A9D1SFW5</accession>
<dbReference type="CDD" id="cd00009">
    <property type="entry name" value="AAA"/>
    <property type="match status" value="1"/>
</dbReference>
<dbReference type="InterPro" id="IPR041628">
    <property type="entry name" value="ChlI/MoxR_AAA_lid"/>
</dbReference>
<organism evidence="3 4">
    <name type="scientific">Candidatus Scatosoma pullistercoris</name>
    <dbReference type="NCBI Taxonomy" id="2840934"/>
    <lineage>
        <taxon>Bacteria</taxon>
        <taxon>Bacillati</taxon>
        <taxon>Bacillota</taxon>
        <taxon>Clostridia</taxon>
        <taxon>Candidatus Scatosoma</taxon>
    </lineage>
</organism>
<dbReference type="SUPFAM" id="SSF52540">
    <property type="entry name" value="P-loop containing nucleoside triphosphate hydrolases"/>
    <property type="match status" value="1"/>
</dbReference>
<dbReference type="Gene3D" id="1.10.8.80">
    <property type="entry name" value="Magnesium chelatase subunit I, C-Terminal domain"/>
    <property type="match status" value="1"/>
</dbReference>